<feature type="region of interest" description="Disordered" evidence="1">
    <location>
        <begin position="283"/>
        <end position="319"/>
    </location>
</feature>
<organism evidence="2 3">
    <name type="scientific">Roseicyclus persicicus</name>
    <dbReference type="NCBI Taxonomy" id="2650661"/>
    <lineage>
        <taxon>Bacteria</taxon>
        <taxon>Pseudomonadati</taxon>
        <taxon>Pseudomonadota</taxon>
        <taxon>Alphaproteobacteria</taxon>
        <taxon>Rhodobacterales</taxon>
        <taxon>Roseobacteraceae</taxon>
        <taxon>Roseicyclus</taxon>
    </lineage>
</organism>
<feature type="compositionally biased region" description="Pro residues" evidence="1">
    <location>
        <begin position="172"/>
        <end position="184"/>
    </location>
</feature>
<protein>
    <submittedName>
        <fullName evidence="2">Divergent polysaccharide deacetylase family protein</fullName>
    </submittedName>
</protein>
<feature type="compositionally biased region" description="Pro residues" evidence="1">
    <location>
        <begin position="38"/>
        <end position="99"/>
    </location>
</feature>
<feature type="compositionally biased region" description="Polar residues" evidence="1">
    <location>
        <begin position="288"/>
        <end position="299"/>
    </location>
</feature>
<proteinExistence type="predicted"/>
<dbReference type="Proteomes" id="UP000526408">
    <property type="component" value="Unassembled WGS sequence"/>
</dbReference>
<evidence type="ECO:0000313" key="3">
    <source>
        <dbReference type="Proteomes" id="UP000526408"/>
    </source>
</evidence>
<dbReference type="SUPFAM" id="SSF88713">
    <property type="entry name" value="Glycoside hydrolase/deacetylase"/>
    <property type="match status" value="1"/>
</dbReference>
<feature type="compositionally biased region" description="Low complexity" evidence="1">
    <location>
        <begin position="137"/>
        <end position="152"/>
    </location>
</feature>
<dbReference type="Pfam" id="PF04748">
    <property type="entry name" value="Polysacc_deac_2"/>
    <property type="match status" value="1"/>
</dbReference>
<evidence type="ECO:0000256" key="1">
    <source>
        <dbReference type="SAM" id="MobiDB-lite"/>
    </source>
</evidence>
<feature type="compositionally biased region" description="Low complexity" evidence="1">
    <location>
        <begin position="247"/>
        <end position="265"/>
    </location>
</feature>
<dbReference type="InterPro" id="IPR006837">
    <property type="entry name" value="Divergent_DAC"/>
</dbReference>
<dbReference type="EMBL" id="JAAZQQ010000005">
    <property type="protein sequence ID" value="NKX45807.1"/>
    <property type="molecule type" value="Genomic_DNA"/>
</dbReference>
<name>A0A7X6JXR0_9RHOB</name>
<keyword evidence="3" id="KW-1185">Reference proteome</keyword>
<evidence type="ECO:0000313" key="2">
    <source>
        <dbReference type="EMBL" id="NKX45807.1"/>
    </source>
</evidence>
<dbReference type="CDD" id="cd10936">
    <property type="entry name" value="CE4_DAC2"/>
    <property type="match status" value="1"/>
</dbReference>
<dbReference type="InterPro" id="IPR011330">
    <property type="entry name" value="Glyco_hydro/deAcase_b/a-brl"/>
</dbReference>
<feature type="compositionally biased region" description="Pro residues" evidence="1">
    <location>
        <begin position="300"/>
        <end position="316"/>
    </location>
</feature>
<gene>
    <name evidence="2" type="ORF">HCU73_14520</name>
</gene>
<reference evidence="2 3" key="1">
    <citation type="submission" date="2020-04" db="EMBL/GenBank/DDBJ databases">
        <authorList>
            <person name="Yoon J."/>
        </authorList>
    </citation>
    <scope>NUCLEOTIDE SEQUENCE [LARGE SCALE GENOMIC DNA]</scope>
    <source>
        <strain evidence="2 3">KMU-115</strain>
    </source>
</reference>
<feature type="compositionally biased region" description="Pro residues" evidence="1">
    <location>
        <begin position="230"/>
        <end position="242"/>
    </location>
</feature>
<sequence length="544" mass="53502">MGRGVLTGLVWGMFVSALVLALVSLSTPLPDRADAPAPMAPEAPAETPPAAPEPAPAPEPQPEPIPEPAPPPAPEPPAAATPEPPPAPEPEPEPTPSPEPADEAAAEEAPAIAPAPAALPATSAAPEAPARLPQVDAAPASVPPVASAAEAETPPPAPETAPAPTPVVAAAPQPPRPEPAPAPSPSFSSTADASAGGAAPRRLTVPQPADAPAAIDTAPPAPAPVAAAPAPDPAPDPAPAPRLPQVGAATEAPTGEATATSRLPQVTAPAMPEAVAAAPAPRLPQVASPGSTRLPQTGTPEPPPPVAEAAAPPAPAAPRALRDNAVPFDAPADQALLAVVLIDTPEGGLDAATLAGLGFPVSFALDPLRPDAAARAAELRAAGFEVVILGAGAIPAGATPSDVEVALAAAQTALPQAVALMDDPEGRIQGDRPVLDATVAALAETGHGLLAFPRGLNPGEETARRNGLPAATVFRLLDDEDQSAPVITRFLGRAAFAAGQEGAAVVVGRTRPDTVTALFSWALGGRTEGVALAPVSAVLLRLAE</sequence>
<feature type="compositionally biased region" description="Pro residues" evidence="1">
    <location>
        <begin position="153"/>
        <end position="165"/>
    </location>
</feature>
<feature type="region of interest" description="Disordered" evidence="1">
    <location>
        <begin position="33"/>
        <end position="265"/>
    </location>
</feature>
<feature type="compositionally biased region" description="Low complexity" evidence="1">
    <location>
        <begin position="206"/>
        <end position="229"/>
    </location>
</feature>
<feature type="compositionally biased region" description="Low complexity" evidence="1">
    <location>
        <begin position="185"/>
        <end position="199"/>
    </location>
</feature>
<dbReference type="GO" id="GO:0005975">
    <property type="term" value="P:carbohydrate metabolic process"/>
    <property type="evidence" value="ECO:0007669"/>
    <property type="project" value="InterPro"/>
</dbReference>
<dbReference type="RefSeq" id="WP_168624188.1">
    <property type="nucleotide sequence ID" value="NZ_JAAZQQ010000005.1"/>
</dbReference>
<feature type="compositionally biased region" description="Low complexity" evidence="1">
    <location>
        <begin position="107"/>
        <end position="130"/>
    </location>
</feature>
<dbReference type="AlphaFoldDB" id="A0A7X6JXR0"/>
<dbReference type="Gene3D" id="3.20.20.370">
    <property type="entry name" value="Glycoside hydrolase/deacetylase"/>
    <property type="match status" value="1"/>
</dbReference>
<accession>A0A7X6JXR0</accession>
<comment type="caution">
    <text evidence="2">The sequence shown here is derived from an EMBL/GenBank/DDBJ whole genome shotgun (WGS) entry which is preliminary data.</text>
</comment>